<feature type="compositionally biased region" description="Basic and acidic residues" evidence="1">
    <location>
        <begin position="1"/>
        <end position="12"/>
    </location>
</feature>
<reference evidence="2" key="2">
    <citation type="submission" date="2023-05" db="EMBL/GenBank/DDBJ databases">
        <authorList>
            <consortium name="Lawrence Berkeley National Laboratory"/>
            <person name="Steindorff A."/>
            <person name="Hensen N."/>
            <person name="Bonometti L."/>
            <person name="Westerberg I."/>
            <person name="Brannstrom I.O."/>
            <person name="Guillou S."/>
            <person name="Cros-Aarteil S."/>
            <person name="Calhoun S."/>
            <person name="Haridas S."/>
            <person name="Kuo A."/>
            <person name="Mondo S."/>
            <person name="Pangilinan J."/>
            <person name="Riley R."/>
            <person name="Labutti K."/>
            <person name="Andreopoulos B."/>
            <person name="Lipzen A."/>
            <person name="Chen C."/>
            <person name="Yanf M."/>
            <person name="Daum C."/>
            <person name="Ng V."/>
            <person name="Clum A."/>
            <person name="Ohm R."/>
            <person name="Martin F."/>
            <person name="Silar P."/>
            <person name="Natvig D."/>
            <person name="Lalanne C."/>
            <person name="Gautier V."/>
            <person name="Ament-Velasquez S.L."/>
            <person name="Kruys A."/>
            <person name="Hutchinson M.I."/>
            <person name="Powell A.J."/>
            <person name="Barry K."/>
            <person name="Miller A.N."/>
            <person name="Grigoriev I.V."/>
            <person name="Debuchy R."/>
            <person name="Gladieux P."/>
            <person name="Thoren M.H."/>
            <person name="Johannesson H."/>
        </authorList>
    </citation>
    <scope>NUCLEOTIDE SEQUENCE</scope>
    <source>
        <strain evidence="2">PSN243</strain>
    </source>
</reference>
<protein>
    <submittedName>
        <fullName evidence="2">Uncharacterized protein</fullName>
    </submittedName>
</protein>
<reference evidence="2" key="1">
    <citation type="journal article" date="2023" name="Mol. Phylogenet. Evol.">
        <title>Genome-scale phylogeny and comparative genomics of the fungal order Sordariales.</title>
        <authorList>
            <person name="Hensen N."/>
            <person name="Bonometti L."/>
            <person name="Westerberg I."/>
            <person name="Brannstrom I.O."/>
            <person name="Guillou S."/>
            <person name="Cros-Aarteil S."/>
            <person name="Calhoun S."/>
            <person name="Haridas S."/>
            <person name="Kuo A."/>
            <person name="Mondo S."/>
            <person name="Pangilinan J."/>
            <person name="Riley R."/>
            <person name="LaButti K."/>
            <person name="Andreopoulos B."/>
            <person name="Lipzen A."/>
            <person name="Chen C."/>
            <person name="Yan M."/>
            <person name="Daum C."/>
            <person name="Ng V."/>
            <person name="Clum A."/>
            <person name="Steindorff A."/>
            <person name="Ohm R.A."/>
            <person name="Martin F."/>
            <person name="Silar P."/>
            <person name="Natvig D.O."/>
            <person name="Lalanne C."/>
            <person name="Gautier V."/>
            <person name="Ament-Velasquez S.L."/>
            <person name="Kruys A."/>
            <person name="Hutchinson M.I."/>
            <person name="Powell A.J."/>
            <person name="Barry K."/>
            <person name="Miller A.N."/>
            <person name="Grigoriev I.V."/>
            <person name="Debuchy R."/>
            <person name="Gladieux P."/>
            <person name="Hiltunen Thoren M."/>
            <person name="Johannesson H."/>
        </authorList>
    </citation>
    <scope>NUCLEOTIDE SEQUENCE</scope>
    <source>
        <strain evidence="2">PSN243</strain>
    </source>
</reference>
<proteinExistence type="predicted"/>
<accession>A0AAV9GTA3</accession>
<feature type="region of interest" description="Disordered" evidence="1">
    <location>
        <begin position="1"/>
        <end position="73"/>
    </location>
</feature>
<gene>
    <name evidence="2" type="ORF">QBC34DRAFT_402920</name>
</gene>
<keyword evidence="3" id="KW-1185">Reference proteome</keyword>
<dbReference type="Proteomes" id="UP001321760">
    <property type="component" value="Unassembled WGS sequence"/>
</dbReference>
<name>A0AAV9GTA3_9PEZI</name>
<sequence length="266" mass="29471">MDNTKICDERPTPTDLSSQARLPRESYVTHLRQSSRTSFDNSYSSLSPTLRPRPRSAIYNHENHRSHRLQSTPPRVTFDRWSYDRERMMGCGDENTPSTRHRSAMSNLSPPTQLHRRAVSTGDLPTLSLPLPGPHTQQPIATHMQYSQTSSPSPSLRNYRGNRSSMLSTCTVEFDLVDPSSPGKGATRLSLVEVDHEHGHNNSTNAPRDREKLKGEEEGLPGPGCCGCCELGTAKLVGGKLVAWMTGTMLPIVFGSTIKLLANCFK</sequence>
<comment type="caution">
    <text evidence="2">The sequence shown here is derived from an EMBL/GenBank/DDBJ whole genome shotgun (WGS) entry which is preliminary data.</text>
</comment>
<feature type="compositionally biased region" description="Basic and acidic residues" evidence="1">
    <location>
        <begin position="207"/>
        <end position="217"/>
    </location>
</feature>
<evidence type="ECO:0000256" key="1">
    <source>
        <dbReference type="SAM" id="MobiDB-lite"/>
    </source>
</evidence>
<organism evidence="2 3">
    <name type="scientific">Podospora aff. communis PSN243</name>
    <dbReference type="NCBI Taxonomy" id="3040156"/>
    <lineage>
        <taxon>Eukaryota</taxon>
        <taxon>Fungi</taxon>
        <taxon>Dikarya</taxon>
        <taxon>Ascomycota</taxon>
        <taxon>Pezizomycotina</taxon>
        <taxon>Sordariomycetes</taxon>
        <taxon>Sordariomycetidae</taxon>
        <taxon>Sordariales</taxon>
        <taxon>Podosporaceae</taxon>
        <taxon>Podospora</taxon>
    </lineage>
</organism>
<dbReference type="EMBL" id="MU865932">
    <property type="protein sequence ID" value="KAK4450598.1"/>
    <property type="molecule type" value="Genomic_DNA"/>
</dbReference>
<evidence type="ECO:0000313" key="3">
    <source>
        <dbReference type="Proteomes" id="UP001321760"/>
    </source>
</evidence>
<evidence type="ECO:0000313" key="2">
    <source>
        <dbReference type="EMBL" id="KAK4450598.1"/>
    </source>
</evidence>
<feature type="compositionally biased region" description="Polar residues" evidence="1">
    <location>
        <begin position="31"/>
        <end position="48"/>
    </location>
</feature>
<dbReference type="AlphaFoldDB" id="A0AAV9GTA3"/>
<feature type="region of interest" description="Disordered" evidence="1">
    <location>
        <begin position="195"/>
        <end position="217"/>
    </location>
</feature>